<proteinExistence type="predicted"/>
<evidence type="ECO:0000313" key="2">
    <source>
        <dbReference type="Proteomes" id="UP001066276"/>
    </source>
</evidence>
<gene>
    <name evidence="1" type="ORF">NDU88_006972</name>
</gene>
<protein>
    <submittedName>
        <fullName evidence="1">Uncharacterized protein</fullName>
    </submittedName>
</protein>
<comment type="caution">
    <text evidence="1">The sequence shown here is derived from an EMBL/GenBank/DDBJ whole genome shotgun (WGS) entry which is preliminary data.</text>
</comment>
<accession>A0AAV7WHV5</accession>
<name>A0AAV7WHV5_PLEWA</name>
<reference evidence="1" key="1">
    <citation type="journal article" date="2022" name="bioRxiv">
        <title>Sequencing and chromosome-scale assembly of the giantPleurodeles waltlgenome.</title>
        <authorList>
            <person name="Brown T."/>
            <person name="Elewa A."/>
            <person name="Iarovenko S."/>
            <person name="Subramanian E."/>
            <person name="Araus A.J."/>
            <person name="Petzold A."/>
            <person name="Susuki M."/>
            <person name="Suzuki K.-i.T."/>
            <person name="Hayashi T."/>
            <person name="Toyoda A."/>
            <person name="Oliveira C."/>
            <person name="Osipova E."/>
            <person name="Leigh N.D."/>
            <person name="Simon A."/>
            <person name="Yun M.H."/>
        </authorList>
    </citation>
    <scope>NUCLEOTIDE SEQUENCE</scope>
    <source>
        <strain evidence="1">20211129_DDA</strain>
        <tissue evidence="1">Liver</tissue>
    </source>
</reference>
<evidence type="ECO:0000313" key="1">
    <source>
        <dbReference type="EMBL" id="KAJ1211614.1"/>
    </source>
</evidence>
<sequence>MMKRRCCHGAAQDQDWNSEPQKQIQLIEKSCLERRDGTGIQEDDSLIHPAQISDVSAIARPGSILTLIRASTSSYYWALLENDAARRGFSVEEGPIYFLSVRSARQTLRNHPVDGTNDIRDHC</sequence>
<dbReference type="EMBL" id="JANPWB010000002">
    <property type="protein sequence ID" value="KAJ1211614.1"/>
    <property type="molecule type" value="Genomic_DNA"/>
</dbReference>
<dbReference type="Proteomes" id="UP001066276">
    <property type="component" value="Chromosome 1_2"/>
</dbReference>
<organism evidence="1 2">
    <name type="scientific">Pleurodeles waltl</name>
    <name type="common">Iberian ribbed newt</name>
    <dbReference type="NCBI Taxonomy" id="8319"/>
    <lineage>
        <taxon>Eukaryota</taxon>
        <taxon>Metazoa</taxon>
        <taxon>Chordata</taxon>
        <taxon>Craniata</taxon>
        <taxon>Vertebrata</taxon>
        <taxon>Euteleostomi</taxon>
        <taxon>Amphibia</taxon>
        <taxon>Batrachia</taxon>
        <taxon>Caudata</taxon>
        <taxon>Salamandroidea</taxon>
        <taxon>Salamandridae</taxon>
        <taxon>Pleurodelinae</taxon>
        <taxon>Pleurodeles</taxon>
    </lineage>
</organism>
<keyword evidence="2" id="KW-1185">Reference proteome</keyword>
<dbReference type="AlphaFoldDB" id="A0AAV7WHV5"/>